<name>A0ABW1EDN2_9BACT</name>
<keyword evidence="2" id="KW-1185">Reference proteome</keyword>
<reference evidence="2" key="1">
    <citation type="journal article" date="2019" name="Int. J. Syst. Evol. Microbiol.">
        <title>The Global Catalogue of Microorganisms (GCM) 10K type strain sequencing project: providing services to taxonomists for standard genome sequencing and annotation.</title>
        <authorList>
            <consortium name="The Broad Institute Genomics Platform"/>
            <consortium name="The Broad Institute Genome Sequencing Center for Infectious Disease"/>
            <person name="Wu L."/>
            <person name="Ma J."/>
        </authorList>
    </citation>
    <scope>NUCLEOTIDE SEQUENCE [LARGE SCALE GENOMIC DNA]</scope>
    <source>
        <strain evidence="2">JCM 4087</strain>
    </source>
</reference>
<dbReference type="PANTHER" id="PTHR39441">
    <property type="entry name" value="DUF2252 DOMAIN-CONTAINING PROTEIN"/>
    <property type="match status" value="1"/>
</dbReference>
<dbReference type="InterPro" id="IPR018721">
    <property type="entry name" value="DUF2252"/>
</dbReference>
<evidence type="ECO:0000313" key="2">
    <source>
        <dbReference type="Proteomes" id="UP001596091"/>
    </source>
</evidence>
<comment type="caution">
    <text evidence="1">The sequence shown here is derived from an EMBL/GenBank/DDBJ whole genome shotgun (WGS) entry which is preliminary data.</text>
</comment>
<organism evidence="1 2">
    <name type="scientific">Acidicapsa dinghuensis</name>
    <dbReference type="NCBI Taxonomy" id="2218256"/>
    <lineage>
        <taxon>Bacteria</taxon>
        <taxon>Pseudomonadati</taxon>
        <taxon>Acidobacteriota</taxon>
        <taxon>Terriglobia</taxon>
        <taxon>Terriglobales</taxon>
        <taxon>Acidobacteriaceae</taxon>
        <taxon>Acidicapsa</taxon>
    </lineage>
</organism>
<gene>
    <name evidence="1" type="ORF">ACFPT7_09105</name>
</gene>
<dbReference type="EMBL" id="JBHSPH010000002">
    <property type="protein sequence ID" value="MFC5862444.1"/>
    <property type="molecule type" value="Genomic_DNA"/>
</dbReference>
<sequence>MRAHILYGSEWLAPVYPVAYFGSETELQFVAFRLYGPVMSLATIEERENLGLARRKQIARRAHADFSAKARLTPPLVLLQRAEKGRVPALLKLKHERMCASPFGFFRGAVPVMAADLSSMPNTGLMVQLCGDAHVRNLGAYAAEDGRLIFDVNDFDETFRGPFEWDLKRMAASLVVAGREAGNDDKLCARAVIDCISNYTERMRAYAPMPFLTQVRDQISRIEEIVPVHQALQKAVRGTPMHTLEQLTEPVPGPDATKPGAPRRFKEQKPILTRVTGSKAEAVLKAFEEYRPTLQSQRQRFLAEYHPVDVAFKVVGTGSVGLRDYCIYLQGNGPDDPLFIQIKEEAHSAYAPYLQDPHVARHQGQRVVEGQRLFQTGTDILLGYTTLDGRDYLVRQLADHKGSVDPAILCGDGLLGYAVVCGELLARGHARSGDARQIAAYLGSGEGFAETLAEFGRKYANQTDKDWRELKKVKK</sequence>
<dbReference type="Proteomes" id="UP001596091">
    <property type="component" value="Unassembled WGS sequence"/>
</dbReference>
<accession>A0ABW1EDN2</accession>
<dbReference type="Pfam" id="PF10009">
    <property type="entry name" value="DUF2252"/>
    <property type="match status" value="1"/>
</dbReference>
<protein>
    <submittedName>
        <fullName evidence="1">DUF2252 domain-containing protein</fullName>
    </submittedName>
</protein>
<proteinExistence type="predicted"/>
<evidence type="ECO:0000313" key="1">
    <source>
        <dbReference type="EMBL" id="MFC5862444.1"/>
    </source>
</evidence>
<dbReference type="PANTHER" id="PTHR39441:SF1">
    <property type="entry name" value="DUF2252 DOMAIN-CONTAINING PROTEIN"/>
    <property type="match status" value="1"/>
</dbReference>
<dbReference type="RefSeq" id="WP_263335716.1">
    <property type="nucleotide sequence ID" value="NZ_JAGSYH010000003.1"/>
</dbReference>